<dbReference type="CDD" id="cd17535">
    <property type="entry name" value="REC_NarL-like"/>
    <property type="match status" value="1"/>
</dbReference>
<dbReference type="Gene3D" id="3.40.50.2300">
    <property type="match status" value="1"/>
</dbReference>
<evidence type="ECO:0000256" key="2">
    <source>
        <dbReference type="ARBA" id="ARBA00023125"/>
    </source>
</evidence>
<name>A0ABW1JR22_9NOCA</name>
<accession>A0ABW1JR22</accession>
<feature type="modified residue" description="4-aspartylphosphate" evidence="3">
    <location>
        <position position="55"/>
    </location>
</feature>
<dbReference type="InterPro" id="IPR001789">
    <property type="entry name" value="Sig_transdc_resp-reg_receiver"/>
</dbReference>
<dbReference type="InterPro" id="IPR036388">
    <property type="entry name" value="WH-like_DNA-bd_sf"/>
</dbReference>
<dbReference type="PANTHER" id="PTHR43214">
    <property type="entry name" value="TWO-COMPONENT RESPONSE REGULATOR"/>
    <property type="match status" value="1"/>
</dbReference>
<evidence type="ECO:0000313" key="6">
    <source>
        <dbReference type="Proteomes" id="UP001596223"/>
    </source>
</evidence>
<dbReference type="InterPro" id="IPR058245">
    <property type="entry name" value="NreC/VraR/RcsB-like_REC"/>
</dbReference>
<proteinExistence type="predicted"/>
<feature type="domain" description="Response regulatory" evidence="4">
    <location>
        <begin position="3"/>
        <end position="119"/>
    </location>
</feature>
<evidence type="ECO:0000313" key="5">
    <source>
        <dbReference type="EMBL" id="MFC6011053.1"/>
    </source>
</evidence>
<evidence type="ECO:0000259" key="4">
    <source>
        <dbReference type="PROSITE" id="PS50110"/>
    </source>
</evidence>
<dbReference type="SMART" id="SM00448">
    <property type="entry name" value="REC"/>
    <property type="match status" value="1"/>
</dbReference>
<keyword evidence="2" id="KW-0238">DNA-binding</keyword>
<evidence type="ECO:0000256" key="3">
    <source>
        <dbReference type="PROSITE-ProRule" id="PRU00169"/>
    </source>
</evidence>
<dbReference type="Pfam" id="PF00196">
    <property type="entry name" value="GerE"/>
    <property type="match status" value="1"/>
</dbReference>
<dbReference type="Pfam" id="PF00072">
    <property type="entry name" value="Response_reg"/>
    <property type="match status" value="1"/>
</dbReference>
<dbReference type="Gene3D" id="1.10.10.10">
    <property type="entry name" value="Winged helix-like DNA-binding domain superfamily/Winged helix DNA-binding domain"/>
    <property type="match status" value="1"/>
</dbReference>
<dbReference type="EMBL" id="JBHSQN010000003">
    <property type="protein sequence ID" value="MFC6011053.1"/>
    <property type="molecule type" value="Genomic_DNA"/>
</dbReference>
<dbReference type="SUPFAM" id="SSF52172">
    <property type="entry name" value="CheY-like"/>
    <property type="match status" value="1"/>
</dbReference>
<evidence type="ECO:0000256" key="1">
    <source>
        <dbReference type="ARBA" id="ARBA00022553"/>
    </source>
</evidence>
<protein>
    <submittedName>
        <fullName evidence="5">Response regulator</fullName>
    </submittedName>
</protein>
<gene>
    <name evidence="5" type="ORF">ACFP3H_08315</name>
</gene>
<dbReference type="RefSeq" id="WP_378601968.1">
    <property type="nucleotide sequence ID" value="NZ_JBHSQN010000003.1"/>
</dbReference>
<dbReference type="Proteomes" id="UP001596223">
    <property type="component" value="Unassembled WGS sequence"/>
</dbReference>
<dbReference type="InterPro" id="IPR016032">
    <property type="entry name" value="Sig_transdc_resp-reg_C-effctor"/>
</dbReference>
<dbReference type="InterPro" id="IPR039420">
    <property type="entry name" value="WalR-like"/>
</dbReference>
<dbReference type="PROSITE" id="PS50110">
    <property type="entry name" value="RESPONSE_REGULATORY"/>
    <property type="match status" value="1"/>
</dbReference>
<dbReference type="InterPro" id="IPR011006">
    <property type="entry name" value="CheY-like_superfamily"/>
</dbReference>
<reference evidence="6" key="1">
    <citation type="journal article" date="2019" name="Int. J. Syst. Evol. Microbiol.">
        <title>The Global Catalogue of Microorganisms (GCM) 10K type strain sequencing project: providing services to taxonomists for standard genome sequencing and annotation.</title>
        <authorList>
            <consortium name="The Broad Institute Genomics Platform"/>
            <consortium name="The Broad Institute Genome Sequencing Center for Infectious Disease"/>
            <person name="Wu L."/>
            <person name="Ma J."/>
        </authorList>
    </citation>
    <scope>NUCLEOTIDE SEQUENCE [LARGE SCALE GENOMIC DNA]</scope>
    <source>
        <strain evidence="6">CCUG 36956</strain>
    </source>
</reference>
<keyword evidence="6" id="KW-1185">Reference proteome</keyword>
<dbReference type="InterPro" id="IPR000792">
    <property type="entry name" value="Tscrpt_reg_LuxR_C"/>
</dbReference>
<comment type="caution">
    <text evidence="5">The sequence shown here is derived from an EMBL/GenBank/DDBJ whole genome shotgun (WGS) entry which is preliminary data.</text>
</comment>
<organism evidence="5 6">
    <name type="scientific">Nocardia lasii</name>
    <dbReference type="NCBI Taxonomy" id="1616107"/>
    <lineage>
        <taxon>Bacteria</taxon>
        <taxon>Bacillati</taxon>
        <taxon>Actinomycetota</taxon>
        <taxon>Actinomycetes</taxon>
        <taxon>Mycobacteriales</taxon>
        <taxon>Nocardiaceae</taxon>
        <taxon>Nocardia</taxon>
    </lineage>
</organism>
<dbReference type="SUPFAM" id="SSF46894">
    <property type="entry name" value="C-terminal effector domain of the bipartite response regulators"/>
    <property type="match status" value="1"/>
</dbReference>
<dbReference type="SMART" id="SM00421">
    <property type="entry name" value="HTH_LUXR"/>
    <property type="match status" value="1"/>
</dbReference>
<keyword evidence="1 3" id="KW-0597">Phosphoprotein</keyword>
<sequence>MISVTIIDDHPLVRDGIRGWCARADPPIEVVAEFADPEEFFDAESAPTTTAIVLDLQFPGRPLDLSVVARLSAEDRRVVVYSHRTDPDTVLDCLERGAAAYLSKEEGGDRLVEALHAAVTDQPYHSPTMAKAMHSGRAAIRPKLSEREREVLLIWFQTESKVMVAQQMYLSVKTVDTHLARIRTKYAAVGRPAPTKAALVARAIKDGLVTADEL</sequence>